<dbReference type="Proteomes" id="UP000557230">
    <property type="component" value="Unassembled WGS sequence"/>
</dbReference>
<name>A0A7L1GJ77_9PICI</name>
<reference evidence="7 8" key="1">
    <citation type="submission" date="2019-09" db="EMBL/GenBank/DDBJ databases">
        <title>Bird 10,000 Genomes (B10K) Project - Family phase.</title>
        <authorList>
            <person name="Zhang G."/>
        </authorList>
    </citation>
    <scope>NUCLEOTIDE SEQUENCE [LARGE SCALE GENOMIC DNA]</scope>
    <source>
        <strain evidence="7">B10K-DU-001-78</strain>
        <tissue evidence="7">Muscle</tissue>
    </source>
</reference>
<proteinExistence type="predicted"/>
<keyword evidence="2 5" id="KW-0812">Transmembrane</keyword>
<dbReference type="OrthoDB" id="6598372at2759"/>
<feature type="non-terminal residue" evidence="7">
    <location>
        <position position="1"/>
    </location>
</feature>
<feature type="transmembrane region" description="Helical" evidence="5">
    <location>
        <begin position="302"/>
        <end position="319"/>
    </location>
</feature>
<feature type="non-terminal residue" evidence="7">
    <location>
        <position position="562"/>
    </location>
</feature>
<comment type="caution">
    <text evidence="7">The sequence shown here is derived from an EMBL/GenBank/DDBJ whole genome shotgun (WGS) entry which is preliminary data.</text>
</comment>
<keyword evidence="4 5" id="KW-0472">Membrane</keyword>
<evidence type="ECO:0000313" key="7">
    <source>
        <dbReference type="EMBL" id="NXN13169.1"/>
    </source>
</evidence>
<dbReference type="AlphaFoldDB" id="A0A7L1GJ77"/>
<evidence type="ECO:0000256" key="1">
    <source>
        <dbReference type="ARBA" id="ARBA00004141"/>
    </source>
</evidence>
<evidence type="ECO:0000256" key="2">
    <source>
        <dbReference type="ARBA" id="ARBA00022692"/>
    </source>
</evidence>
<dbReference type="PANTHER" id="PTHR21041:SF6">
    <property type="entry name" value="DC-STAMP DOMAIN-CONTAINING PROTEIN 2"/>
    <property type="match status" value="1"/>
</dbReference>
<protein>
    <submittedName>
        <fullName evidence="7">DCST2 protein</fullName>
    </submittedName>
</protein>
<keyword evidence="3 5" id="KW-1133">Transmembrane helix</keyword>
<evidence type="ECO:0000313" key="8">
    <source>
        <dbReference type="Proteomes" id="UP000557230"/>
    </source>
</evidence>
<dbReference type="InterPro" id="IPR051856">
    <property type="entry name" value="CSR-E3_Ligase_Protein"/>
</dbReference>
<organism evidence="7 8">
    <name type="scientific">Indicator maculatus</name>
    <name type="common">spotted honeyguide</name>
    <dbReference type="NCBI Taxonomy" id="545262"/>
    <lineage>
        <taxon>Eukaryota</taxon>
        <taxon>Metazoa</taxon>
        <taxon>Chordata</taxon>
        <taxon>Craniata</taxon>
        <taxon>Vertebrata</taxon>
        <taxon>Euteleostomi</taxon>
        <taxon>Archelosauria</taxon>
        <taxon>Archosauria</taxon>
        <taxon>Dinosauria</taxon>
        <taxon>Saurischia</taxon>
        <taxon>Theropoda</taxon>
        <taxon>Coelurosauria</taxon>
        <taxon>Aves</taxon>
        <taxon>Neognathae</taxon>
        <taxon>Neoaves</taxon>
        <taxon>Telluraves</taxon>
        <taxon>Coraciimorphae</taxon>
        <taxon>Piciformes</taxon>
        <taxon>Indicatoridae</taxon>
        <taxon>Indicator</taxon>
    </lineage>
</organism>
<comment type="subcellular location">
    <subcellularLocation>
        <location evidence="1">Membrane</location>
        <topology evidence="1">Multi-pass membrane protein</topology>
    </subcellularLocation>
</comment>
<feature type="transmembrane region" description="Helical" evidence="5">
    <location>
        <begin position="384"/>
        <end position="405"/>
    </location>
</feature>
<evidence type="ECO:0000259" key="6">
    <source>
        <dbReference type="Pfam" id="PF07782"/>
    </source>
</evidence>
<feature type="transmembrane region" description="Helical" evidence="5">
    <location>
        <begin position="480"/>
        <end position="501"/>
    </location>
</feature>
<gene>
    <name evidence="7" type="primary">Dcst2</name>
    <name evidence="7" type="ORF">INDMAC_R10335</name>
</gene>
<evidence type="ECO:0000256" key="3">
    <source>
        <dbReference type="ARBA" id="ARBA00022989"/>
    </source>
</evidence>
<dbReference type="EMBL" id="VXBD01007973">
    <property type="protein sequence ID" value="NXN13169.1"/>
    <property type="molecule type" value="Genomic_DNA"/>
</dbReference>
<dbReference type="PANTHER" id="PTHR21041">
    <property type="entry name" value="DENDRITIC CELL-SPECIFIC TRANSMEMBRANE PROTEIN"/>
    <property type="match status" value="1"/>
</dbReference>
<dbReference type="Pfam" id="PF26039">
    <property type="entry name" value="Dcst2"/>
    <property type="match status" value="1"/>
</dbReference>
<evidence type="ECO:0000256" key="4">
    <source>
        <dbReference type="ARBA" id="ARBA00023136"/>
    </source>
</evidence>
<keyword evidence="8" id="KW-1185">Reference proteome</keyword>
<accession>A0A7L1GJ77</accession>
<feature type="domain" description="Dendritic cell-specific transmembrane protein-like" evidence="6">
    <location>
        <begin position="334"/>
        <end position="524"/>
    </location>
</feature>
<dbReference type="GO" id="GO:0016020">
    <property type="term" value="C:membrane"/>
    <property type="evidence" value="ECO:0007669"/>
    <property type="project" value="UniProtKB-SubCell"/>
</dbReference>
<sequence>RSAGGFVLGLVLASLYGALVLLVQGHNIWYCLATTISLGAGLGLSMAFFSRARITVLLSLPQIFTREGKVLMLVLVLGMAVQGPCTNVLQNFSRAAESLSCGAELALNQTAERVQAAQEPLLNALSEIKHIAQKAKTVGDHIRKFFRSIMDSVSHVGRALGNVWTWLLNMTEICNEELGAPYERCLRLFDDAQENCERSLFFFAFLCYTMVPFRSLCGLAKVPLSTVTLLFCVIPQYLQSFIKKNISVPLEEALNKVRREFEFNISAVHYFDVQLNASKSLGEVALDIMENVGELLDPMREVLGLFTHLSFFAILYVYFQALRYRRRYLQDDSFDNIYITRQFVALDLRRAQQGRATVLPLTAWENRRYIPPAAPWMTQRERSLYGLQLVGILRHLLLGVCIVMADYSLFWLLDLVQHHLQGEIVARAPVELGISVSGTGYASDIFRDLVSAFDTLQKGNISVMSQRCLLQPLEPDYSTYLTMGLLYGICLFITVFGGYVARLRRAVCAAYYPYREKERISFLHTTILARREVLANALHQAAMRRVADTQKTNPRLLLLISR</sequence>
<dbReference type="Pfam" id="PF07782">
    <property type="entry name" value="DC_STAMP"/>
    <property type="match status" value="1"/>
</dbReference>
<dbReference type="InterPro" id="IPR012858">
    <property type="entry name" value="DC_STAMP-like"/>
</dbReference>
<feature type="transmembrane region" description="Helical" evidence="5">
    <location>
        <begin position="27"/>
        <end position="49"/>
    </location>
</feature>
<evidence type="ECO:0000256" key="5">
    <source>
        <dbReference type="SAM" id="Phobius"/>
    </source>
</evidence>